<dbReference type="OrthoDB" id="9813151at2"/>
<evidence type="ECO:0000256" key="7">
    <source>
        <dbReference type="ARBA" id="ARBA00022741"/>
    </source>
</evidence>
<keyword evidence="11" id="KW-0902">Two-component regulatory system</keyword>
<keyword evidence="16" id="KW-1185">Reference proteome</keyword>
<dbReference type="Pfam" id="PF02518">
    <property type="entry name" value="HATPase_c"/>
    <property type="match status" value="1"/>
</dbReference>
<feature type="transmembrane region" description="Helical" evidence="13">
    <location>
        <begin position="171"/>
        <end position="194"/>
    </location>
</feature>
<dbReference type="Gene3D" id="1.10.287.130">
    <property type="match status" value="1"/>
</dbReference>
<dbReference type="FunFam" id="1.10.287.130:FF:000001">
    <property type="entry name" value="Two-component sensor histidine kinase"/>
    <property type="match status" value="1"/>
</dbReference>
<dbReference type="EMBL" id="QOCW01000011">
    <property type="protein sequence ID" value="RBW69402.1"/>
    <property type="molecule type" value="Genomic_DNA"/>
</dbReference>
<keyword evidence="6 13" id="KW-0812">Transmembrane</keyword>
<dbReference type="InterPro" id="IPR005467">
    <property type="entry name" value="His_kinase_dom"/>
</dbReference>
<dbReference type="GO" id="GO:0009927">
    <property type="term" value="F:histidine phosphotransfer kinase activity"/>
    <property type="evidence" value="ECO:0007669"/>
    <property type="project" value="TreeGrafter"/>
</dbReference>
<evidence type="ECO:0000256" key="13">
    <source>
        <dbReference type="SAM" id="Phobius"/>
    </source>
</evidence>
<dbReference type="PANTHER" id="PTHR43047:SF72">
    <property type="entry name" value="OSMOSENSING HISTIDINE PROTEIN KINASE SLN1"/>
    <property type="match status" value="1"/>
</dbReference>
<gene>
    <name evidence="15" type="ORF">DS031_12185</name>
</gene>
<evidence type="ECO:0000256" key="10">
    <source>
        <dbReference type="ARBA" id="ARBA00022989"/>
    </source>
</evidence>
<proteinExistence type="predicted"/>
<accession>A0A366XTD0</accession>
<dbReference type="SUPFAM" id="SSF47384">
    <property type="entry name" value="Homodimeric domain of signal transducing histidine kinase"/>
    <property type="match status" value="1"/>
</dbReference>
<keyword evidence="4" id="KW-0597">Phosphoprotein</keyword>
<protein>
    <recommendedName>
        <fullName evidence="3">histidine kinase</fullName>
        <ecNumber evidence="3">2.7.13.3</ecNumber>
    </recommendedName>
</protein>
<dbReference type="Pfam" id="PF00512">
    <property type="entry name" value="HisKA"/>
    <property type="match status" value="1"/>
</dbReference>
<keyword evidence="10 13" id="KW-1133">Transmembrane helix</keyword>
<evidence type="ECO:0000256" key="6">
    <source>
        <dbReference type="ARBA" id="ARBA00022692"/>
    </source>
</evidence>
<evidence type="ECO:0000256" key="11">
    <source>
        <dbReference type="ARBA" id="ARBA00023012"/>
    </source>
</evidence>
<comment type="caution">
    <text evidence="15">The sequence shown here is derived from an EMBL/GenBank/DDBJ whole genome shotgun (WGS) entry which is preliminary data.</text>
</comment>
<dbReference type="EC" id="2.7.13.3" evidence="3"/>
<dbReference type="SMART" id="SM00387">
    <property type="entry name" value="HATPase_c"/>
    <property type="match status" value="1"/>
</dbReference>
<dbReference type="GO" id="GO:0005886">
    <property type="term" value="C:plasma membrane"/>
    <property type="evidence" value="ECO:0007669"/>
    <property type="project" value="UniProtKB-SubCell"/>
</dbReference>
<evidence type="ECO:0000259" key="14">
    <source>
        <dbReference type="PROSITE" id="PS50109"/>
    </source>
</evidence>
<evidence type="ECO:0000313" key="16">
    <source>
        <dbReference type="Proteomes" id="UP000253314"/>
    </source>
</evidence>
<keyword evidence="9" id="KW-0067">ATP-binding</keyword>
<organism evidence="15 16">
    <name type="scientific">Bacillus taeanensis</name>
    <dbReference type="NCBI Taxonomy" id="273032"/>
    <lineage>
        <taxon>Bacteria</taxon>
        <taxon>Bacillati</taxon>
        <taxon>Bacillota</taxon>
        <taxon>Bacilli</taxon>
        <taxon>Bacillales</taxon>
        <taxon>Bacillaceae</taxon>
        <taxon>Bacillus</taxon>
    </lineage>
</organism>
<dbReference type="AlphaFoldDB" id="A0A366XTD0"/>
<dbReference type="InterPro" id="IPR003594">
    <property type="entry name" value="HATPase_dom"/>
</dbReference>
<reference evidence="15 16" key="1">
    <citation type="submission" date="2018-07" db="EMBL/GenBank/DDBJ databases">
        <title>Lottiidibacillus patelloidae gen. nov., sp. nov., isolated from the intestinal tract of a marine limpet and the reclassification of B. taeanensis BH030017T, B. algicola KMM 3737T and B. hwajinpoensis SW-72T as genus Lottiidibacillus.</title>
        <authorList>
            <person name="Liu R."/>
            <person name="Huang Z."/>
        </authorList>
    </citation>
    <scope>NUCLEOTIDE SEQUENCE [LARGE SCALE GENOMIC DNA]</scope>
    <source>
        <strain evidence="15 16">BH030017</strain>
    </source>
</reference>
<dbReference type="InterPro" id="IPR003661">
    <property type="entry name" value="HisK_dim/P_dom"/>
</dbReference>
<feature type="domain" description="Histidine kinase" evidence="14">
    <location>
        <begin position="215"/>
        <end position="433"/>
    </location>
</feature>
<evidence type="ECO:0000256" key="12">
    <source>
        <dbReference type="ARBA" id="ARBA00023136"/>
    </source>
</evidence>
<evidence type="ECO:0000256" key="8">
    <source>
        <dbReference type="ARBA" id="ARBA00022777"/>
    </source>
</evidence>
<evidence type="ECO:0000256" key="5">
    <source>
        <dbReference type="ARBA" id="ARBA00022679"/>
    </source>
</evidence>
<evidence type="ECO:0000256" key="3">
    <source>
        <dbReference type="ARBA" id="ARBA00012438"/>
    </source>
</evidence>
<evidence type="ECO:0000313" key="15">
    <source>
        <dbReference type="EMBL" id="RBW69402.1"/>
    </source>
</evidence>
<name>A0A366XTD0_9BACI</name>
<dbReference type="FunFam" id="3.30.565.10:FF:000006">
    <property type="entry name" value="Sensor histidine kinase WalK"/>
    <property type="match status" value="1"/>
</dbReference>
<dbReference type="PANTHER" id="PTHR43047">
    <property type="entry name" value="TWO-COMPONENT HISTIDINE PROTEIN KINASE"/>
    <property type="match status" value="1"/>
</dbReference>
<evidence type="ECO:0000256" key="4">
    <source>
        <dbReference type="ARBA" id="ARBA00022553"/>
    </source>
</evidence>
<dbReference type="InterPro" id="IPR036097">
    <property type="entry name" value="HisK_dim/P_sf"/>
</dbReference>
<evidence type="ECO:0000256" key="1">
    <source>
        <dbReference type="ARBA" id="ARBA00000085"/>
    </source>
</evidence>
<comment type="catalytic activity">
    <reaction evidence="1">
        <text>ATP + protein L-histidine = ADP + protein N-phospho-L-histidine.</text>
        <dbReference type="EC" id="2.7.13.3"/>
    </reaction>
</comment>
<keyword evidence="7" id="KW-0547">Nucleotide-binding</keyword>
<keyword evidence="12 13" id="KW-0472">Membrane</keyword>
<dbReference type="CDD" id="cd00082">
    <property type="entry name" value="HisKA"/>
    <property type="match status" value="1"/>
</dbReference>
<dbReference type="PRINTS" id="PR00344">
    <property type="entry name" value="BCTRLSENSOR"/>
</dbReference>
<dbReference type="InterPro" id="IPR036890">
    <property type="entry name" value="HATPase_C_sf"/>
</dbReference>
<dbReference type="SUPFAM" id="SSF55874">
    <property type="entry name" value="ATPase domain of HSP90 chaperone/DNA topoisomerase II/histidine kinase"/>
    <property type="match status" value="1"/>
</dbReference>
<dbReference type="PROSITE" id="PS50109">
    <property type="entry name" value="HIS_KIN"/>
    <property type="match status" value="1"/>
</dbReference>
<dbReference type="InterPro" id="IPR004358">
    <property type="entry name" value="Sig_transdc_His_kin-like_C"/>
</dbReference>
<comment type="subcellular location">
    <subcellularLocation>
        <location evidence="2">Cell membrane</location>
        <topology evidence="2">Multi-pass membrane protein</topology>
    </subcellularLocation>
</comment>
<sequence length="434" mass="49784">MLFLVLFIAVVYLILYVTIFKDQERELTSTVSQEARSIEEYLKFQNHQGGLEFFNQESVVKDVDQFFYYVVNRSGELVIGDEIIPELRTNILNVISRWNHSEDEILQETFHLNFSENRSHDKGKREEFRPMQKTDTVRLIIDGEPIFYNGEMIGTLYIGKEISFAYQVFKWLLIILAGLAILFMVVALIISNYMSKKAMVPITRAFSRQREFVADASHELRTPLSVMLSSINAMEMTLDFKKEDYSHKLLVNMKNEVKRMTNLVGDLLTLARSDSGTIEYVKERFDFRSIAEEAVESVRTMAESKQIKLQFDAPKSLIINGDSQRLTQLLYILLDNAIKYTPNGGETKLSLSVKGKELLMMMKDTGIGIKPEDHGRIFGRFYRVDKARTRQAGGYGLGLAIAKWIVESHQGSIQVSSELGKGSTFFIRIPIKEQ</sequence>
<evidence type="ECO:0000256" key="9">
    <source>
        <dbReference type="ARBA" id="ARBA00022840"/>
    </source>
</evidence>
<dbReference type="GO" id="GO:0005524">
    <property type="term" value="F:ATP binding"/>
    <property type="evidence" value="ECO:0007669"/>
    <property type="project" value="UniProtKB-KW"/>
</dbReference>
<dbReference type="Gene3D" id="3.30.565.10">
    <property type="entry name" value="Histidine kinase-like ATPase, C-terminal domain"/>
    <property type="match status" value="1"/>
</dbReference>
<keyword evidence="5" id="KW-0808">Transferase</keyword>
<dbReference type="Proteomes" id="UP000253314">
    <property type="component" value="Unassembled WGS sequence"/>
</dbReference>
<dbReference type="SMART" id="SM00388">
    <property type="entry name" value="HisKA"/>
    <property type="match status" value="1"/>
</dbReference>
<evidence type="ECO:0000256" key="2">
    <source>
        <dbReference type="ARBA" id="ARBA00004651"/>
    </source>
</evidence>
<keyword evidence="8 15" id="KW-0418">Kinase</keyword>
<dbReference type="GO" id="GO:0000155">
    <property type="term" value="F:phosphorelay sensor kinase activity"/>
    <property type="evidence" value="ECO:0007669"/>
    <property type="project" value="InterPro"/>
</dbReference>